<accession>A0A2S8B931</accession>
<keyword evidence="7 8" id="KW-0998">Cell outer membrane</keyword>
<dbReference type="GO" id="GO:0009279">
    <property type="term" value="C:cell outer membrane"/>
    <property type="evidence" value="ECO:0007669"/>
    <property type="project" value="UniProtKB-SubCell"/>
</dbReference>
<dbReference type="NCBIfam" id="TIGR01782">
    <property type="entry name" value="TonB-Xanth-Caul"/>
    <property type="match status" value="1"/>
</dbReference>
<evidence type="ECO:0000256" key="8">
    <source>
        <dbReference type="PROSITE-ProRule" id="PRU01360"/>
    </source>
</evidence>
<evidence type="ECO:0000256" key="1">
    <source>
        <dbReference type="ARBA" id="ARBA00004571"/>
    </source>
</evidence>
<proteinExistence type="inferred from homology"/>
<dbReference type="Gene3D" id="2.40.170.20">
    <property type="entry name" value="TonB-dependent receptor, beta-barrel domain"/>
    <property type="match status" value="1"/>
</dbReference>
<protein>
    <submittedName>
        <fullName evidence="13">TonB-dependent receptor</fullName>
    </submittedName>
</protein>
<dbReference type="InterPro" id="IPR036942">
    <property type="entry name" value="Beta-barrel_TonB_sf"/>
</dbReference>
<feature type="domain" description="TonB-dependent receptor plug" evidence="12">
    <location>
        <begin position="58"/>
        <end position="163"/>
    </location>
</feature>
<feature type="chain" id="PRO_5015425763" evidence="10">
    <location>
        <begin position="25"/>
        <end position="851"/>
    </location>
</feature>
<dbReference type="PANTHER" id="PTHR40980:SF4">
    <property type="entry name" value="TONB-DEPENDENT RECEPTOR-LIKE BETA-BARREL DOMAIN-CONTAINING PROTEIN"/>
    <property type="match status" value="1"/>
</dbReference>
<keyword evidence="6 8" id="KW-0472">Membrane</keyword>
<dbReference type="InterPro" id="IPR039426">
    <property type="entry name" value="TonB-dep_rcpt-like"/>
</dbReference>
<keyword evidence="5 9" id="KW-0798">TonB box</keyword>
<name>A0A2S8B931_9SPHN</name>
<reference evidence="14" key="1">
    <citation type="submission" date="2017-11" db="EMBL/GenBank/DDBJ databases">
        <title>The complete genome sequence of Sphingopyxis pomeranensis sp. nov. strain WS5A3p.</title>
        <authorList>
            <person name="Kaminski M.A."/>
        </authorList>
    </citation>
    <scope>NUCLEOTIDE SEQUENCE [LARGE SCALE GENOMIC DNA]</scope>
    <source>
        <strain evidence="14">WS5A3p</strain>
    </source>
</reference>
<dbReference type="Gene3D" id="2.170.130.10">
    <property type="entry name" value="TonB-dependent receptor, plug domain"/>
    <property type="match status" value="1"/>
</dbReference>
<comment type="caution">
    <text evidence="13">The sequence shown here is derived from an EMBL/GenBank/DDBJ whole genome shotgun (WGS) entry which is preliminary data.</text>
</comment>
<keyword evidence="10" id="KW-0732">Signal</keyword>
<keyword evidence="4 8" id="KW-0812">Transmembrane</keyword>
<dbReference type="InterPro" id="IPR012910">
    <property type="entry name" value="Plug_dom"/>
</dbReference>
<comment type="subcellular location">
    <subcellularLocation>
        <location evidence="1 8">Cell outer membrane</location>
        <topology evidence="1 8">Multi-pass membrane protein</topology>
    </subcellularLocation>
</comment>
<dbReference type="SUPFAM" id="SSF56935">
    <property type="entry name" value="Porins"/>
    <property type="match status" value="1"/>
</dbReference>
<dbReference type="Pfam" id="PF07715">
    <property type="entry name" value="Plug"/>
    <property type="match status" value="1"/>
</dbReference>
<organism evidence="13 14">
    <name type="scientific">Sphingopyxis lindanitolerans</name>
    <dbReference type="NCBI Taxonomy" id="2054227"/>
    <lineage>
        <taxon>Bacteria</taxon>
        <taxon>Pseudomonadati</taxon>
        <taxon>Pseudomonadota</taxon>
        <taxon>Alphaproteobacteria</taxon>
        <taxon>Sphingomonadales</taxon>
        <taxon>Sphingomonadaceae</taxon>
        <taxon>Sphingopyxis</taxon>
    </lineage>
</organism>
<keyword evidence="13" id="KW-0675">Receptor</keyword>
<dbReference type="InterPro" id="IPR000531">
    <property type="entry name" value="Beta-barrel_TonB"/>
</dbReference>
<feature type="domain" description="TonB-dependent receptor-like beta-barrel" evidence="11">
    <location>
        <begin position="370"/>
        <end position="818"/>
    </location>
</feature>
<evidence type="ECO:0000256" key="6">
    <source>
        <dbReference type="ARBA" id="ARBA00023136"/>
    </source>
</evidence>
<dbReference type="Proteomes" id="UP000238954">
    <property type="component" value="Chromosome"/>
</dbReference>
<comment type="similarity">
    <text evidence="8 9">Belongs to the TonB-dependent receptor family.</text>
</comment>
<evidence type="ECO:0000256" key="7">
    <source>
        <dbReference type="ARBA" id="ARBA00023237"/>
    </source>
</evidence>
<sequence length="851" mass="93211">MTRRFGRALLLTTCLAVPMTGAWAQDSSAAAGTTAADQGDAIVVSGRRAADRAALETKRNTDTQVDEVRADDVGRLPDQNVAETLRRLPGLSVSNDMGEGRYLTVRGVSPDLLNVTLNGQTAAAPEPDSRQVKLDDIPSALIGAVTVSKTLTPDMDANAIAGAANIETVSAFDRSGTFGSLRAAYGKYDLNGKHPYEFDASIGSRFGPDRQFGFVFALNYSNREFEAQNIQSGGNWEEVGGEFVPLRQTLRDYHTRRQRYGAVANFDWRPTDDVKVYARFLYSKYKDKESRPGFQVDLDEDAITNQTATSGDFTGAKAKRALRSREEDSDTFTSSLGGEFDLGPSWLRVEGSYTRANKRDPHRDEIIFAAKNITGSYDLSGTIPLYQSGATAFDPTKYKFDETSYEHRRAREDLYQARADFRTPIGIGDDSTIQIGAKYTQRRKTNDAESVIYGGYDDDFTLDQVQDGSIDSIFKGRYPFGATISRPSADSFFQSNLAGFEIDEEGTVGDSLAADYLIREKIFAAYAMATLKFGPFTAIPGVRMEKTKSNYAAKDILDTTTVADLGKDYDSFGAQSYTDFFPGLNLRWNATESLVLRAAVTRAIGRANYEQLAPTTVVNTGDNEVTMGNPNLRPLTSTNYDLAGEFYIGRKGIISVAGFYKTIENPIYSATTEQSGTFAGQALVDAQVTMPVNADSAFVKGIEINAQTELSFLPAPLDGFSVGGSITFVKSRAKGIPGRGDERLPLASQSNRVASAFLAYEKGGLSARIAYTYRSAYLLEPGGDTDSDLYVGAFNQWDARIGYDIVKNVTIFLEGSNLNDEPYRVYQGISSRTDEVERYGYSLKTGIQFKF</sequence>
<evidence type="ECO:0000256" key="4">
    <source>
        <dbReference type="ARBA" id="ARBA00022692"/>
    </source>
</evidence>
<dbReference type="AlphaFoldDB" id="A0A2S8B931"/>
<evidence type="ECO:0000313" key="13">
    <source>
        <dbReference type="EMBL" id="PQM28868.1"/>
    </source>
</evidence>
<evidence type="ECO:0000259" key="11">
    <source>
        <dbReference type="Pfam" id="PF00593"/>
    </source>
</evidence>
<evidence type="ECO:0000256" key="3">
    <source>
        <dbReference type="ARBA" id="ARBA00022452"/>
    </source>
</evidence>
<dbReference type="CDD" id="cd01347">
    <property type="entry name" value="ligand_gated_channel"/>
    <property type="match status" value="1"/>
</dbReference>
<dbReference type="EMBL" id="PHFW01000002">
    <property type="protein sequence ID" value="PQM28868.1"/>
    <property type="molecule type" value="Genomic_DNA"/>
</dbReference>
<evidence type="ECO:0000256" key="5">
    <source>
        <dbReference type="ARBA" id="ARBA00023077"/>
    </source>
</evidence>
<evidence type="ECO:0000256" key="10">
    <source>
        <dbReference type="SAM" id="SignalP"/>
    </source>
</evidence>
<evidence type="ECO:0000256" key="2">
    <source>
        <dbReference type="ARBA" id="ARBA00022448"/>
    </source>
</evidence>
<feature type="signal peptide" evidence="10">
    <location>
        <begin position="1"/>
        <end position="24"/>
    </location>
</feature>
<dbReference type="PANTHER" id="PTHR40980">
    <property type="entry name" value="PLUG DOMAIN-CONTAINING PROTEIN"/>
    <property type="match status" value="1"/>
</dbReference>
<keyword evidence="3 8" id="KW-1134">Transmembrane beta strand</keyword>
<keyword evidence="2 8" id="KW-0813">Transport</keyword>
<gene>
    <name evidence="13" type="ORF">CVO77_10650</name>
</gene>
<dbReference type="PROSITE" id="PS52016">
    <property type="entry name" value="TONB_DEPENDENT_REC_3"/>
    <property type="match status" value="1"/>
</dbReference>
<evidence type="ECO:0000259" key="12">
    <source>
        <dbReference type="Pfam" id="PF07715"/>
    </source>
</evidence>
<dbReference type="InterPro" id="IPR037066">
    <property type="entry name" value="Plug_dom_sf"/>
</dbReference>
<evidence type="ECO:0000256" key="9">
    <source>
        <dbReference type="RuleBase" id="RU003357"/>
    </source>
</evidence>
<keyword evidence="14" id="KW-1185">Reference proteome</keyword>
<dbReference type="Pfam" id="PF00593">
    <property type="entry name" value="TonB_dep_Rec_b-barrel"/>
    <property type="match status" value="1"/>
</dbReference>
<evidence type="ECO:0000313" key="14">
    <source>
        <dbReference type="Proteomes" id="UP000238954"/>
    </source>
</evidence>
<dbReference type="InterPro" id="IPR010104">
    <property type="entry name" value="TonB_rcpt_bac"/>
</dbReference>